<dbReference type="Proteomes" id="UP000008827">
    <property type="component" value="Chromosome 7"/>
</dbReference>
<dbReference type="AlphaFoldDB" id="K7L3Q1"/>
<dbReference type="PaxDb" id="3847-GLYMA07G37861.1"/>
<organism evidence="1">
    <name type="scientific">Glycine max</name>
    <name type="common">Soybean</name>
    <name type="synonym">Glycine hispida</name>
    <dbReference type="NCBI Taxonomy" id="3847"/>
    <lineage>
        <taxon>Eukaryota</taxon>
        <taxon>Viridiplantae</taxon>
        <taxon>Streptophyta</taxon>
        <taxon>Embryophyta</taxon>
        <taxon>Tracheophyta</taxon>
        <taxon>Spermatophyta</taxon>
        <taxon>Magnoliopsida</taxon>
        <taxon>eudicotyledons</taxon>
        <taxon>Gunneridae</taxon>
        <taxon>Pentapetalae</taxon>
        <taxon>rosids</taxon>
        <taxon>fabids</taxon>
        <taxon>Fabales</taxon>
        <taxon>Fabaceae</taxon>
        <taxon>Papilionoideae</taxon>
        <taxon>50 kb inversion clade</taxon>
        <taxon>NPAAA clade</taxon>
        <taxon>indigoferoid/millettioid clade</taxon>
        <taxon>Phaseoleae</taxon>
        <taxon>Glycine</taxon>
        <taxon>Glycine subgen. Soja</taxon>
    </lineage>
</organism>
<proteinExistence type="predicted"/>
<gene>
    <name evidence="1" type="ORF">GLYMA_07G249200</name>
</gene>
<evidence type="ECO:0000313" key="3">
    <source>
        <dbReference type="Proteomes" id="UP000008827"/>
    </source>
</evidence>
<name>K7L3Q1_SOYBN</name>
<dbReference type="EnsemblPlants" id="KRH50877">
    <property type="protein sequence ID" value="KRH50877"/>
    <property type="gene ID" value="GLYMA_07G249200"/>
</dbReference>
<dbReference type="InParanoid" id="K7L3Q1"/>
<reference evidence="1" key="3">
    <citation type="submission" date="2018-07" db="EMBL/GenBank/DDBJ databases">
        <title>WGS assembly of Glycine max.</title>
        <authorList>
            <person name="Schmutz J."/>
            <person name="Cannon S."/>
            <person name="Schlueter J."/>
            <person name="Ma J."/>
            <person name="Mitros T."/>
            <person name="Nelson W."/>
            <person name="Hyten D."/>
            <person name="Song Q."/>
            <person name="Thelen J."/>
            <person name="Cheng J."/>
            <person name="Xu D."/>
            <person name="Hellsten U."/>
            <person name="May G."/>
            <person name="Yu Y."/>
            <person name="Sakurai T."/>
            <person name="Umezawa T."/>
            <person name="Bhattacharyya M."/>
            <person name="Sandhu D."/>
            <person name="Valliyodan B."/>
            <person name="Lindquist E."/>
            <person name="Peto M."/>
            <person name="Grant D."/>
            <person name="Shu S."/>
            <person name="Goodstein D."/>
            <person name="Barry K."/>
            <person name="Futrell-Griggs M."/>
            <person name="Abernathy B."/>
            <person name="Du J."/>
            <person name="Tian Z."/>
            <person name="Zhu L."/>
            <person name="Gill N."/>
            <person name="Joshi T."/>
            <person name="Libault M."/>
            <person name="Sethuraman A."/>
            <person name="Zhang X."/>
            <person name="Shinozaki K."/>
            <person name="Nguyen H."/>
            <person name="Wing R."/>
            <person name="Cregan P."/>
            <person name="Specht J."/>
            <person name="Grimwood J."/>
            <person name="Rokhsar D."/>
            <person name="Stacey G."/>
            <person name="Shoemaker R."/>
            <person name="Jackson S."/>
        </authorList>
    </citation>
    <scope>NUCLEOTIDE SEQUENCE</scope>
    <source>
        <tissue evidence="1">Callus</tissue>
    </source>
</reference>
<dbReference type="EMBL" id="CM000840">
    <property type="protein sequence ID" value="KRH50877.1"/>
    <property type="molecule type" value="Genomic_DNA"/>
</dbReference>
<accession>K7L3Q1</accession>
<sequence length="91" mass="9780">MVVTQPPTLLHVFQLFPSASLSALPLSFLPLTESSLSRSSHSLAARSGSSLLQRTHLLSLSATSSSCCEVSSMASTPPLHNQMRCLWQIRG</sequence>
<protein>
    <submittedName>
        <fullName evidence="1 2">Uncharacterized protein</fullName>
    </submittedName>
</protein>
<reference evidence="1 2" key="1">
    <citation type="journal article" date="2010" name="Nature">
        <title>Genome sequence of the palaeopolyploid soybean.</title>
        <authorList>
            <person name="Schmutz J."/>
            <person name="Cannon S.B."/>
            <person name="Schlueter J."/>
            <person name="Ma J."/>
            <person name="Mitros T."/>
            <person name="Nelson W."/>
            <person name="Hyten D.L."/>
            <person name="Song Q."/>
            <person name="Thelen J.J."/>
            <person name="Cheng J."/>
            <person name="Xu D."/>
            <person name="Hellsten U."/>
            <person name="May G.D."/>
            <person name="Yu Y."/>
            <person name="Sakurai T."/>
            <person name="Umezawa T."/>
            <person name="Bhattacharyya M.K."/>
            <person name="Sandhu D."/>
            <person name="Valliyodan B."/>
            <person name="Lindquist E."/>
            <person name="Peto M."/>
            <person name="Grant D."/>
            <person name="Shu S."/>
            <person name="Goodstein D."/>
            <person name="Barry K."/>
            <person name="Futrell-Griggs M."/>
            <person name="Abernathy B."/>
            <person name="Du J."/>
            <person name="Tian Z."/>
            <person name="Zhu L."/>
            <person name="Gill N."/>
            <person name="Joshi T."/>
            <person name="Libault M."/>
            <person name="Sethuraman A."/>
            <person name="Zhang X.-C."/>
            <person name="Shinozaki K."/>
            <person name="Nguyen H.T."/>
            <person name="Wing R.A."/>
            <person name="Cregan P."/>
            <person name="Specht J."/>
            <person name="Grimwood J."/>
            <person name="Rokhsar D."/>
            <person name="Stacey G."/>
            <person name="Shoemaker R.C."/>
            <person name="Jackson S.A."/>
        </authorList>
    </citation>
    <scope>NUCLEOTIDE SEQUENCE [LARGE SCALE GENOMIC DNA]</scope>
    <source>
        <strain evidence="2">cv. Williams 82</strain>
        <tissue evidence="1">Callus</tissue>
    </source>
</reference>
<dbReference type="Gramene" id="KRH50877">
    <property type="protein sequence ID" value="KRH50877"/>
    <property type="gene ID" value="GLYMA_07G249200"/>
</dbReference>
<reference evidence="2" key="2">
    <citation type="submission" date="2018-02" db="UniProtKB">
        <authorList>
            <consortium name="EnsemblPlants"/>
        </authorList>
    </citation>
    <scope>IDENTIFICATION</scope>
    <source>
        <strain evidence="2">Williams 82</strain>
    </source>
</reference>
<evidence type="ECO:0000313" key="2">
    <source>
        <dbReference type="EnsemblPlants" id="KRH50877"/>
    </source>
</evidence>
<keyword evidence="3" id="KW-1185">Reference proteome</keyword>
<evidence type="ECO:0000313" key="1">
    <source>
        <dbReference type="EMBL" id="KRH50877.1"/>
    </source>
</evidence>
<dbReference type="HOGENOM" id="CLU_2431376_0_0_1"/>